<dbReference type="Pfam" id="PF02518">
    <property type="entry name" value="HATPase_c"/>
    <property type="match status" value="1"/>
</dbReference>
<dbReference type="InterPro" id="IPR005467">
    <property type="entry name" value="His_kinase_dom"/>
</dbReference>
<evidence type="ECO:0000256" key="4">
    <source>
        <dbReference type="ARBA" id="ARBA00022679"/>
    </source>
</evidence>
<feature type="transmembrane region" description="Helical" evidence="8">
    <location>
        <begin position="65"/>
        <end position="85"/>
    </location>
</feature>
<feature type="transmembrane region" description="Helical" evidence="8">
    <location>
        <begin position="175"/>
        <end position="196"/>
    </location>
</feature>
<dbReference type="Pfam" id="PF00512">
    <property type="entry name" value="HisKA"/>
    <property type="match status" value="1"/>
</dbReference>
<evidence type="ECO:0000313" key="11">
    <source>
        <dbReference type="Proteomes" id="UP001596333"/>
    </source>
</evidence>
<dbReference type="GO" id="GO:0004673">
    <property type="term" value="F:protein histidine kinase activity"/>
    <property type="evidence" value="ECO:0007669"/>
    <property type="project" value="UniProtKB-EC"/>
</dbReference>
<dbReference type="AlphaFoldDB" id="A0ABD5UMA1"/>
<dbReference type="InterPro" id="IPR036097">
    <property type="entry name" value="HisK_dim/P_sf"/>
</dbReference>
<dbReference type="Gene3D" id="3.30.450.20">
    <property type="entry name" value="PAS domain"/>
    <property type="match status" value="1"/>
</dbReference>
<dbReference type="SMART" id="SM00387">
    <property type="entry name" value="HATPase_c"/>
    <property type="match status" value="1"/>
</dbReference>
<keyword evidence="4" id="KW-0808">Transferase</keyword>
<reference evidence="10 11" key="1">
    <citation type="journal article" date="2019" name="Int. J. Syst. Evol. Microbiol.">
        <title>The Global Catalogue of Microorganisms (GCM) 10K type strain sequencing project: providing services to taxonomists for standard genome sequencing and annotation.</title>
        <authorList>
            <consortium name="The Broad Institute Genomics Platform"/>
            <consortium name="The Broad Institute Genome Sequencing Center for Infectious Disease"/>
            <person name="Wu L."/>
            <person name="Ma J."/>
        </authorList>
    </citation>
    <scope>NUCLEOTIDE SEQUENCE [LARGE SCALE GENOMIC DNA]</scope>
    <source>
        <strain evidence="10 11">Y73</strain>
    </source>
</reference>
<keyword evidence="5" id="KW-0418">Kinase</keyword>
<keyword evidence="8" id="KW-1133">Transmembrane helix</keyword>
<dbReference type="InterPro" id="IPR004358">
    <property type="entry name" value="Sig_transdc_His_kin-like_C"/>
</dbReference>
<protein>
    <recommendedName>
        <fullName evidence="2">histidine kinase</fullName>
        <ecNumber evidence="2">2.7.13.3</ecNumber>
    </recommendedName>
</protein>
<evidence type="ECO:0000256" key="3">
    <source>
        <dbReference type="ARBA" id="ARBA00022553"/>
    </source>
</evidence>
<feature type="region of interest" description="Disordered" evidence="7">
    <location>
        <begin position="596"/>
        <end position="620"/>
    </location>
</feature>
<dbReference type="SUPFAM" id="SSF47384">
    <property type="entry name" value="Homodimeric domain of signal transducing histidine kinase"/>
    <property type="match status" value="1"/>
</dbReference>
<dbReference type="SMART" id="SM00388">
    <property type="entry name" value="HisKA"/>
    <property type="match status" value="1"/>
</dbReference>
<gene>
    <name evidence="10" type="ORF">ACFQEY_16365</name>
</gene>
<feature type="transmembrane region" description="Helical" evidence="8">
    <location>
        <begin position="142"/>
        <end position="163"/>
    </location>
</feature>
<dbReference type="Pfam" id="PF16927">
    <property type="entry name" value="HisKA_7TM"/>
    <property type="match status" value="1"/>
</dbReference>
<dbReference type="CDD" id="cd00082">
    <property type="entry name" value="HisKA"/>
    <property type="match status" value="1"/>
</dbReference>
<evidence type="ECO:0000256" key="7">
    <source>
        <dbReference type="SAM" id="MobiDB-lite"/>
    </source>
</evidence>
<dbReference type="InterPro" id="IPR003661">
    <property type="entry name" value="HisK_dim/P_dom"/>
</dbReference>
<proteinExistence type="predicted"/>
<dbReference type="RefSeq" id="WP_379770949.1">
    <property type="nucleotide sequence ID" value="NZ_JBHSXI010000023.1"/>
</dbReference>
<feature type="domain" description="Histidine kinase" evidence="9">
    <location>
        <begin position="386"/>
        <end position="594"/>
    </location>
</feature>
<comment type="caution">
    <text evidence="10">The sequence shown here is derived from an EMBL/GenBank/DDBJ whole genome shotgun (WGS) entry which is preliminary data.</text>
</comment>
<evidence type="ECO:0000256" key="5">
    <source>
        <dbReference type="ARBA" id="ARBA00022777"/>
    </source>
</evidence>
<sequence length="620" mass="67123">MDLVLLAHVSIFAVSALACLAAVPQASRVRHPETREGLLALLLAVAVWAGGYVGYLLAPGETAKVAFYILGFVFALLAVGAWLYFCAAYTGRAPRSVPYRWGVAGVFLAISALKVTNPVHNLYFTTAWVTEPFPHLAIRHELLYWAVLGLSYAVIAVGFFMLIEQFYYTGADSRPLVALVGMTAIPTVATIFGGTFSWLLPLMYEPPGVALFALGTLFVYFRRFEAIQFAAESDDAAIFLDQAGRIRDYNRAAIALFPALRGAVGEPLDSVLPRLAVGRDADDVIEVVPDEVRTTERERAAALRAAEGPNASGEPDASGASNAAGEPNAASGVGETRRFYQISRNAFTSGGATAGELLTIDDVTERERYRIQLEERTDQLEALNRVVRHDIRNDMAVVHGWAETLRDHVDAEGQDALDRVLRKSTHVIELTETARDFVDSLTGDAMPEVKPIDLRSLLEGEVQAARDSYPDAEFRLSDDSPRVRVRANEMLSSVFRNLLNNAVQHNDTDAPTVTITCERTDDLVRVRIADNGPGVSDDEKTAIFGKGERGIDSAGSGIGLYLVYVLTDQFGGDVWVEDNEPRGAVFVVELPLAETPSDRAVDSDAAGEPRTEGSGPSAGG</sequence>
<dbReference type="EC" id="2.7.13.3" evidence="2"/>
<evidence type="ECO:0000313" key="10">
    <source>
        <dbReference type="EMBL" id="MFC6890567.1"/>
    </source>
</evidence>
<dbReference type="PROSITE" id="PS50109">
    <property type="entry name" value="HIS_KIN"/>
    <property type="match status" value="1"/>
</dbReference>
<dbReference type="InterPro" id="IPR003594">
    <property type="entry name" value="HATPase_dom"/>
</dbReference>
<dbReference type="Gene3D" id="3.30.565.10">
    <property type="entry name" value="Histidine kinase-like ATPase, C-terminal domain"/>
    <property type="match status" value="1"/>
</dbReference>
<keyword evidence="11" id="KW-1185">Reference proteome</keyword>
<dbReference type="InterPro" id="IPR050736">
    <property type="entry name" value="Sensor_HK_Regulatory"/>
</dbReference>
<feature type="region of interest" description="Disordered" evidence="7">
    <location>
        <begin position="304"/>
        <end position="333"/>
    </location>
</feature>
<keyword evidence="8" id="KW-0472">Membrane</keyword>
<keyword evidence="3" id="KW-0597">Phosphoprotein</keyword>
<dbReference type="InterPro" id="IPR031621">
    <property type="entry name" value="HisKA_7TM"/>
</dbReference>
<comment type="catalytic activity">
    <reaction evidence="1">
        <text>ATP + protein L-histidine = ADP + protein N-phospho-L-histidine.</text>
        <dbReference type="EC" id="2.7.13.3"/>
    </reaction>
</comment>
<organism evidence="10 11">
    <name type="scientific">Halorubrum trueperi</name>
    <dbReference type="NCBI Taxonomy" id="2004704"/>
    <lineage>
        <taxon>Archaea</taxon>
        <taxon>Methanobacteriati</taxon>
        <taxon>Methanobacteriota</taxon>
        <taxon>Stenosarchaea group</taxon>
        <taxon>Halobacteria</taxon>
        <taxon>Halobacteriales</taxon>
        <taxon>Haloferacaceae</taxon>
        <taxon>Halorubrum</taxon>
    </lineage>
</organism>
<dbReference type="PRINTS" id="PR00344">
    <property type="entry name" value="BCTRLSENSOR"/>
</dbReference>
<keyword evidence="8" id="KW-0812">Transmembrane</keyword>
<dbReference type="SUPFAM" id="SSF55874">
    <property type="entry name" value="ATPase domain of HSP90 chaperone/DNA topoisomerase II/histidine kinase"/>
    <property type="match status" value="1"/>
</dbReference>
<evidence type="ECO:0000259" key="9">
    <source>
        <dbReference type="PROSITE" id="PS50109"/>
    </source>
</evidence>
<evidence type="ECO:0000256" key="1">
    <source>
        <dbReference type="ARBA" id="ARBA00000085"/>
    </source>
</evidence>
<keyword evidence="6" id="KW-0902">Two-component regulatory system</keyword>
<feature type="transmembrane region" description="Helical" evidence="8">
    <location>
        <begin position="37"/>
        <end position="58"/>
    </location>
</feature>
<keyword evidence="10" id="KW-0067">ATP-binding</keyword>
<feature type="compositionally biased region" description="Basic and acidic residues" evidence="7">
    <location>
        <begin position="596"/>
        <end position="611"/>
    </location>
</feature>
<name>A0ABD5UMA1_9EURY</name>
<dbReference type="GO" id="GO:0005524">
    <property type="term" value="F:ATP binding"/>
    <property type="evidence" value="ECO:0007669"/>
    <property type="project" value="UniProtKB-KW"/>
</dbReference>
<dbReference type="EMBL" id="JBHSXI010000023">
    <property type="protein sequence ID" value="MFC6890567.1"/>
    <property type="molecule type" value="Genomic_DNA"/>
</dbReference>
<dbReference type="PANTHER" id="PTHR43711">
    <property type="entry name" value="TWO-COMPONENT HISTIDINE KINASE"/>
    <property type="match status" value="1"/>
</dbReference>
<evidence type="ECO:0000256" key="2">
    <source>
        <dbReference type="ARBA" id="ARBA00012438"/>
    </source>
</evidence>
<evidence type="ECO:0000256" key="8">
    <source>
        <dbReference type="SAM" id="Phobius"/>
    </source>
</evidence>
<dbReference type="GO" id="GO:0000160">
    <property type="term" value="P:phosphorelay signal transduction system"/>
    <property type="evidence" value="ECO:0007669"/>
    <property type="project" value="UniProtKB-KW"/>
</dbReference>
<dbReference type="InterPro" id="IPR036890">
    <property type="entry name" value="HATPase_C_sf"/>
</dbReference>
<evidence type="ECO:0000256" key="6">
    <source>
        <dbReference type="ARBA" id="ARBA00023012"/>
    </source>
</evidence>
<keyword evidence="10" id="KW-0547">Nucleotide-binding</keyword>
<dbReference type="PANTHER" id="PTHR43711:SF1">
    <property type="entry name" value="HISTIDINE KINASE 1"/>
    <property type="match status" value="1"/>
</dbReference>
<accession>A0ABD5UMA1</accession>
<dbReference type="Proteomes" id="UP001596333">
    <property type="component" value="Unassembled WGS sequence"/>
</dbReference>